<reference evidence="6 7" key="1">
    <citation type="submission" date="2017-06" db="EMBL/GenBank/DDBJ databases">
        <title>Genome sequencing of cyanobaciteial culture collection at National Institute for Environmental Studies (NIES).</title>
        <authorList>
            <person name="Hirose Y."/>
            <person name="Shimura Y."/>
            <person name="Fujisawa T."/>
            <person name="Nakamura Y."/>
            <person name="Kawachi M."/>
        </authorList>
    </citation>
    <scope>NUCLEOTIDE SEQUENCE [LARGE SCALE GENOMIC DNA]</scope>
    <source>
        <strain evidence="6 7">NIES-37</strain>
    </source>
</reference>
<evidence type="ECO:0000313" key="7">
    <source>
        <dbReference type="Proteomes" id="UP000218785"/>
    </source>
</evidence>
<dbReference type="SUPFAM" id="SSF52540">
    <property type="entry name" value="P-loop containing nucleoside triphosphate hydrolases"/>
    <property type="match status" value="1"/>
</dbReference>
<dbReference type="PROSITE" id="PS00678">
    <property type="entry name" value="WD_REPEATS_1"/>
    <property type="match status" value="3"/>
</dbReference>
<dbReference type="PANTHER" id="PTHR19848">
    <property type="entry name" value="WD40 REPEAT PROTEIN"/>
    <property type="match status" value="1"/>
</dbReference>
<dbReference type="InterPro" id="IPR019775">
    <property type="entry name" value="WD40_repeat_CS"/>
</dbReference>
<dbReference type="PRINTS" id="PR00320">
    <property type="entry name" value="GPROTEINBRPT"/>
</dbReference>
<evidence type="ECO:0000256" key="1">
    <source>
        <dbReference type="ARBA" id="ARBA00022574"/>
    </source>
</evidence>
<dbReference type="Pfam" id="PF20703">
    <property type="entry name" value="nSTAND1"/>
    <property type="match status" value="1"/>
</dbReference>
<dbReference type="EMBL" id="AP018248">
    <property type="protein sequence ID" value="BAZ02768.1"/>
    <property type="molecule type" value="Genomic_DNA"/>
</dbReference>
<dbReference type="Proteomes" id="UP000218785">
    <property type="component" value="Chromosome"/>
</dbReference>
<dbReference type="PANTHER" id="PTHR19848:SF8">
    <property type="entry name" value="F-BOX AND WD REPEAT DOMAIN CONTAINING 7"/>
    <property type="match status" value="1"/>
</dbReference>
<feature type="repeat" description="WD" evidence="3">
    <location>
        <begin position="1235"/>
        <end position="1269"/>
    </location>
</feature>
<feature type="repeat" description="WD" evidence="3">
    <location>
        <begin position="1076"/>
        <end position="1109"/>
    </location>
</feature>
<keyword evidence="7" id="KW-1185">Reference proteome</keyword>
<dbReference type="InterPro" id="IPR001680">
    <property type="entry name" value="WD40_rpt"/>
</dbReference>
<dbReference type="KEGG" id="ttq:NIES37_67810"/>
<dbReference type="Gene3D" id="2.130.10.10">
    <property type="entry name" value="YVTN repeat-like/Quinoprotein amine dehydrogenase"/>
    <property type="match status" value="3"/>
</dbReference>
<evidence type="ECO:0000313" key="6">
    <source>
        <dbReference type="EMBL" id="BAZ02768.1"/>
    </source>
</evidence>
<feature type="repeat" description="WD" evidence="3">
    <location>
        <begin position="1035"/>
        <end position="1067"/>
    </location>
</feature>
<organism evidence="6 7">
    <name type="scientific">Tolypothrix tenuis PCC 7101</name>
    <dbReference type="NCBI Taxonomy" id="231146"/>
    <lineage>
        <taxon>Bacteria</taxon>
        <taxon>Bacillati</taxon>
        <taxon>Cyanobacteriota</taxon>
        <taxon>Cyanophyceae</taxon>
        <taxon>Nostocales</taxon>
        <taxon>Tolypothrichaceae</taxon>
        <taxon>Tolypothrix</taxon>
    </lineage>
</organism>
<dbReference type="InterPro" id="IPR024983">
    <property type="entry name" value="CHAT_dom"/>
</dbReference>
<dbReference type="InterPro" id="IPR036322">
    <property type="entry name" value="WD40_repeat_dom_sf"/>
</dbReference>
<protein>
    <submittedName>
        <fullName evidence="6">WD-repeat protein</fullName>
    </submittedName>
</protein>
<dbReference type="InterPro" id="IPR020472">
    <property type="entry name" value="WD40_PAC1"/>
</dbReference>
<dbReference type="InterPro" id="IPR049052">
    <property type="entry name" value="nSTAND1"/>
</dbReference>
<gene>
    <name evidence="6" type="ORF">NIES37_67810</name>
</gene>
<dbReference type="InterPro" id="IPR015943">
    <property type="entry name" value="WD40/YVTN_repeat-like_dom_sf"/>
</dbReference>
<dbReference type="PROSITE" id="PS50294">
    <property type="entry name" value="WD_REPEATS_REGION"/>
    <property type="match status" value="7"/>
</dbReference>
<evidence type="ECO:0000256" key="3">
    <source>
        <dbReference type="PROSITE-ProRule" id="PRU00221"/>
    </source>
</evidence>
<feature type="repeat" description="WD" evidence="3">
    <location>
        <begin position="1448"/>
        <end position="1489"/>
    </location>
</feature>
<dbReference type="CDD" id="cd00200">
    <property type="entry name" value="WD40"/>
    <property type="match status" value="2"/>
</dbReference>
<evidence type="ECO:0000259" key="5">
    <source>
        <dbReference type="Pfam" id="PF20703"/>
    </source>
</evidence>
<feature type="repeat" description="WD" evidence="3">
    <location>
        <begin position="1159"/>
        <end position="1193"/>
    </location>
</feature>
<feature type="repeat" description="WD" evidence="3">
    <location>
        <begin position="907"/>
        <end position="937"/>
    </location>
</feature>
<dbReference type="PROSITE" id="PS50082">
    <property type="entry name" value="WD_REPEATS_2"/>
    <property type="match status" value="9"/>
</dbReference>
<dbReference type="Gene3D" id="3.40.50.300">
    <property type="entry name" value="P-loop containing nucleotide triphosphate hydrolases"/>
    <property type="match status" value="1"/>
</dbReference>
<dbReference type="Pfam" id="PF00400">
    <property type="entry name" value="WD40"/>
    <property type="match status" value="13"/>
</dbReference>
<feature type="domain" description="Novel STAND NTPase 1" evidence="5">
    <location>
        <begin position="367"/>
        <end position="757"/>
    </location>
</feature>
<name>A0A1Z4NAK6_9CYAN</name>
<feature type="repeat" description="WD" evidence="3">
    <location>
        <begin position="947"/>
        <end position="988"/>
    </location>
</feature>
<feature type="repeat" description="WD" evidence="3">
    <location>
        <begin position="1367"/>
        <end position="1408"/>
    </location>
</feature>
<dbReference type="Pfam" id="PF12770">
    <property type="entry name" value="CHAT"/>
    <property type="match status" value="1"/>
</dbReference>
<feature type="repeat" description="WD" evidence="3">
    <location>
        <begin position="1117"/>
        <end position="1158"/>
    </location>
</feature>
<keyword evidence="1 3" id="KW-0853">WD repeat</keyword>
<dbReference type="SMART" id="SM00320">
    <property type="entry name" value="WD40"/>
    <property type="match status" value="13"/>
</dbReference>
<dbReference type="SUPFAM" id="SSF50978">
    <property type="entry name" value="WD40 repeat-like"/>
    <property type="match status" value="2"/>
</dbReference>
<evidence type="ECO:0000256" key="2">
    <source>
        <dbReference type="ARBA" id="ARBA00022737"/>
    </source>
</evidence>
<evidence type="ECO:0000259" key="4">
    <source>
        <dbReference type="Pfam" id="PF12770"/>
    </source>
</evidence>
<accession>A0A1Z4NAK6</accession>
<sequence>MNKLVVLKLDGDFYEGFRVSLEIGEDGSPADVELSDNALKLSPLPTLPNIYQDWSKSYRSLDGYRIKPKKDQITNVKFQALKQECYTQTDILKQNFITWLQADSLRQIKELCLTHLNIADEVRVIIRTNETQQRKLPWHLWDLFEPYAYAEIAFSSLSSYRLPKSLRLNPRILIILGNSEGINVAEDEKLLKQYCQEAAEIVVLAEPTPAELNKYLWDDTGWDMIFFSGHSRTESTKGRIFLNRTDSLTMEELRYGLQTAVTKGLQFAFFNSCDGLGIASELESLHIPQIIVMREPVPDKVAHHFLKDFMQQFTRGKSFYQSVSISRKKLQGLETEYPCASWLPVIIQNLLSTPPTWQSMGAVAKCPYQGLAAFQEADAPYFYGRETVTQQLVTAVKQKNLVAVVGASGSGKSSLVFAGLIPQLKRDKSHLWQIVSFRPGNNPLESLAIALSQGLGNRERLRELELEVELRNSDTALQDFLESTITASPKSHIVVIADQFEELYTLCQDTKERTIFLDRLLNAVKFVPNFTLVLTLRADFFGEALSYRPLSDALQDAQLNLGAMNAVELESAITQPAHSLNVQLEPGLTQRLIDAVLESPSHLPLLEFTLTQLWQQQQQGWLTHQAYTDIGGIETALASHANLIYTQLSTADKEKVQQIFIQLVQPGEHNADVRRLATREEIGEANWHLVAQLADARLVVTNRNELTKIETVEIIHETLIKHWRTLKQWMINHGEFRRWQEQLRVNIRQWENSHQDDGGLLRGKPLFDAEIWLMQRPTEISNYEQDFINLSLALRQREEQKELNAKRTKIIGLTGGIIVTSIFACFAFFQWQQADFQRQQAQINELKSLSLAGKSLTNSGDEIAGLIPILKSLTSLKTLTNLDNSTKIGILGNNLEVINQIREYNRLTGHPDEVASLNFSSNGQILASASRNQIKLWGRKGNLLQTLKVNNNHIFSVIISPDNQYLITASFDNKITVWRYNSAINLFVEKPILNFLEKDGLWATNISPDGQTIATATKNGQVKLWTIDGKLLKTISAHNKKIWHLSFSADGQKLATASADNTVKVWSREGKLLTNLQGHNDAVLSVNFSPNGQTLVTGSKDKSVKVWDITGKLLDTFTAHSDEVLDVCFSPDGELIASASADDTVRVWSIKDKKELYKFAGHGGKASEVSFSLDGQILASASADKTVKLWRLQGILPTVSGNYVAISPDKETIAVSNQQGIVSLRRRDGTLVQSFKAHSTEIIKVIFHPQGKNIVTIGEDNQIKLWDLSGNLLKSWQGHDITPQNANIFEPIQDISFSPDDNQIVTISRIDKKVKIWNLEGNLLKSWQTDNQFLTRINFSPDGKTLAMAGDKTVKLWNLSGDLLKTLSGHKDNVSHVNFSPNGRIIATAAADKTVKLWDSQTGEMLRSIAHSDNVSDIAFSPNGEVMITASANKIQFWNLDGELLHTLVGHKADISQFNLSLDGNFLASVDIKNHVILWNFNISDLQKRSCDWLQDYLTTNQELDVGDRNICS</sequence>
<feature type="domain" description="CHAT" evidence="4">
    <location>
        <begin position="190"/>
        <end position="342"/>
    </location>
</feature>
<keyword evidence="2" id="KW-0677">Repeat</keyword>
<proteinExistence type="predicted"/>
<dbReference type="RefSeq" id="WP_096583209.1">
    <property type="nucleotide sequence ID" value="NZ_CAWNJS010000001.1"/>
</dbReference>
<dbReference type="InterPro" id="IPR027417">
    <property type="entry name" value="P-loop_NTPase"/>
</dbReference>